<dbReference type="CDD" id="cd00093">
    <property type="entry name" value="HTH_XRE"/>
    <property type="match status" value="1"/>
</dbReference>
<dbReference type="SUPFAM" id="SSF47413">
    <property type="entry name" value="lambda repressor-like DNA-binding domains"/>
    <property type="match status" value="1"/>
</dbReference>
<dbReference type="Proteomes" id="UP000298860">
    <property type="component" value="Unassembled WGS sequence"/>
</dbReference>
<evidence type="ECO:0000259" key="1">
    <source>
        <dbReference type="PROSITE" id="PS50943"/>
    </source>
</evidence>
<evidence type="ECO:0000313" key="2">
    <source>
        <dbReference type="EMBL" id="GDY32056.1"/>
    </source>
</evidence>
<dbReference type="SMART" id="SM00530">
    <property type="entry name" value="HTH_XRE"/>
    <property type="match status" value="1"/>
</dbReference>
<dbReference type="Gene3D" id="1.10.260.40">
    <property type="entry name" value="lambda repressor-like DNA-binding domains"/>
    <property type="match status" value="1"/>
</dbReference>
<sequence>MARTPKGRALGAALRRAREDRGWKMREFAAAIGRDPGVLSRWETGERTPKPEQVAQILTALGINGERYEEIVALAYGTEAPLWVATSLPEQRQQLAAYIDYEQKAKTVTDVNPLLVPGLLQTKGYMQAMMSSGGIAPGEVVTRVAIRMSRREVLTRPNPLQLLALVGEAVLHQAIGSRDVMVEQFRHLLDMCRYPNIDLRIIPYDGGWSPALESQFSLIEPENAIPVVHVEIRDSGIFLHDEDAVAAYRRAAEMVLRVALSPKDSMRRIERAIERWENSG</sequence>
<dbReference type="GO" id="GO:0003677">
    <property type="term" value="F:DNA binding"/>
    <property type="evidence" value="ECO:0007669"/>
    <property type="project" value="InterPro"/>
</dbReference>
<dbReference type="EMBL" id="BJFL01000020">
    <property type="protein sequence ID" value="GDY32056.1"/>
    <property type="molecule type" value="Genomic_DNA"/>
</dbReference>
<name>A0A4D4JC86_9PSEU</name>
<proteinExistence type="predicted"/>
<comment type="caution">
    <text evidence="2">The sequence shown here is derived from an EMBL/GenBank/DDBJ whole genome shotgun (WGS) entry which is preliminary data.</text>
</comment>
<dbReference type="PROSITE" id="PS50943">
    <property type="entry name" value="HTH_CROC1"/>
    <property type="match status" value="1"/>
</dbReference>
<feature type="domain" description="HTH cro/C1-type" evidence="1">
    <location>
        <begin position="14"/>
        <end position="68"/>
    </location>
</feature>
<dbReference type="Pfam" id="PF13560">
    <property type="entry name" value="HTH_31"/>
    <property type="match status" value="1"/>
</dbReference>
<accession>A0A4D4JC86</accession>
<dbReference type="AlphaFoldDB" id="A0A4D4JC86"/>
<dbReference type="OrthoDB" id="2991476at2"/>
<dbReference type="RefSeq" id="WP_137815094.1">
    <property type="nucleotide sequence ID" value="NZ_BJFL01000020.1"/>
</dbReference>
<gene>
    <name evidence="2" type="ORF">GTS_36890</name>
</gene>
<dbReference type="InterPro" id="IPR001387">
    <property type="entry name" value="Cro/C1-type_HTH"/>
</dbReference>
<organism evidence="2 3">
    <name type="scientific">Gandjariella thermophila</name>
    <dbReference type="NCBI Taxonomy" id="1931992"/>
    <lineage>
        <taxon>Bacteria</taxon>
        <taxon>Bacillati</taxon>
        <taxon>Actinomycetota</taxon>
        <taxon>Actinomycetes</taxon>
        <taxon>Pseudonocardiales</taxon>
        <taxon>Pseudonocardiaceae</taxon>
        <taxon>Gandjariella</taxon>
    </lineage>
</organism>
<keyword evidence="3" id="KW-1185">Reference proteome</keyword>
<dbReference type="Pfam" id="PF19054">
    <property type="entry name" value="DUF5753"/>
    <property type="match status" value="1"/>
</dbReference>
<reference evidence="3" key="1">
    <citation type="submission" date="2019-04" db="EMBL/GenBank/DDBJ databases">
        <title>Draft genome sequence of Pseudonocardiaceae bacterium SL3-2-4.</title>
        <authorList>
            <person name="Ningsih F."/>
            <person name="Yokota A."/>
            <person name="Sakai Y."/>
            <person name="Nanatani K."/>
            <person name="Yabe S."/>
            <person name="Oetari A."/>
            <person name="Sjamsuridzal W."/>
        </authorList>
    </citation>
    <scope>NUCLEOTIDE SEQUENCE [LARGE SCALE GENOMIC DNA]</scope>
    <source>
        <strain evidence="3">SL3-2-4</strain>
    </source>
</reference>
<dbReference type="InterPro" id="IPR043917">
    <property type="entry name" value="DUF5753"/>
</dbReference>
<evidence type="ECO:0000313" key="3">
    <source>
        <dbReference type="Proteomes" id="UP000298860"/>
    </source>
</evidence>
<protein>
    <recommendedName>
        <fullName evidence="1">HTH cro/C1-type domain-containing protein</fullName>
    </recommendedName>
</protein>
<dbReference type="InterPro" id="IPR010982">
    <property type="entry name" value="Lambda_DNA-bd_dom_sf"/>
</dbReference>